<feature type="domain" description="ABC transporter" evidence="7">
    <location>
        <begin position="9"/>
        <end position="242"/>
    </location>
</feature>
<name>A0A4V3DYV6_9HYPH</name>
<keyword evidence="4 8" id="KW-0067">ATP-binding</keyword>
<dbReference type="GO" id="GO:0016887">
    <property type="term" value="F:ATP hydrolysis activity"/>
    <property type="evidence" value="ECO:0007669"/>
    <property type="project" value="InterPro"/>
</dbReference>
<dbReference type="PANTHER" id="PTHR42794:SF1">
    <property type="entry name" value="HEMIN IMPORT ATP-BINDING PROTEIN HMUV"/>
    <property type="match status" value="1"/>
</dbReference>
<keyword evidence="5" id="KW-1278">Translocase</keyword>
<dbReference type="RefSeq" id="WP_133769057.1">
    <property type="nucleotide sequence ID" value="NZ_SNZR01000011.1"/>
</dbReference>
<reference evidence="8 9" key="1">
    <citation type="submission" date="2019-03" db="EMBL/GenBank/DDBJ databases">
        <title>Genomic Encyclopedia of Type Strains, Phase IV (KMG-IV): sequencing the most valuable type-strain genomes for metagenomic binning, comparative biology and taxonomic classification.</title>
        <authorList>
            <person name="Goeker M."/>
        </authorList>
    </citation>
    <scope>NUCLEOTIDE SEQUENCE [LARGE SCALE GENOMIC DNA]</scope>
    <source>
        <strain evidence="8 9">DSM 25903</strain>
    </source>
</reference>
<dbReference type="InterPro" id="IPR003593">
    <property type="entry name" value="AAA+_ATPase"/>
</dbReference>
<dbReference type="EMBL" id="SNZR01000011">
    <property type="protein sequence ID" value="TDR94129.1"/>
    <property type="molecule type" value="Genomic_DNA"/>
</dbReference>
<comment type="function">
    <text evidence="6">Part of the ABC transporter complex HmuTUV involved in hemin import. Responsible for energy coupling to the transport system.</text>
</comment>
<evidence type="ECO:0000256" key="6">
    <source>
        <dbReference type="ARBA" id="ARBA00037066"/>
    </source>
</evidence>
<gene>
    <name evidence="8" type="ORF">EV668_1404</name>
</gene>
<dbReference type="CDD" id="cd03214">
    <property type="entry name" value="ABC_Iron-Siderophores_B12_Hemin"/>
    <property type="match status" value="1"/>
</dbReference>
<dbReference type="InterPro" id="IPR027417">
    <property type="entry name" value="P-loop_NTPase"/>
</dbReference>
<evidence type="ECO:0000256" key="1">
    <source>
        <dbReference type="ARBA" id="ARBA00005417"/>
    </source>
</evidence>
<comment type="similarity">
    <text evidence="1">Belongs to the ABC transporter superfamily.</text>
</comment>
<accession>A0A4V3DYV6</accession>
<evidence type="ECO:0000259" key="7">
    <source>
        <dbReference type="PROSITE" id="PS50893"/>
    </source>
</evidence>
<dbReference type="PROSITE" id="PS00211">
    <property type="entry name" value="ABC_TRANSPORTER_1"/>
    <property type="match status" value="1"/>
</dbReference>
<evidence type="ECO:0000256" key="4">
    <source>
        <dbReference type="ARBA" id="ARBA00022840"/>
    </source>
</evidence>
<evidence type="ECO:0000313" key="9">
    <source>
        <dbReference type="Proteomes" id="UP000295122"/>
    </source>
</evidence>
<dbReference type="PROSITE" id="PS50893">
    <property type="entry name" value="ABC_TRANSPORTER_2"/>
    <property type="match status" value="1"/>
</dbReference>
<protein>
    <submittedName>
        <fullName evidence="8">Iron complex transport system ATP-binding protein</fullName>
    </submittedName>
</protein>
<dbReference type="AlphaFoldDB" id="A0A4V3DYV6"/>
<comment type="caution">
    <text evidence="8">The sequence shown here is derived from an EMBL/GenBank/DDBJ whole genome shotgun (WGS) entry which is preliminary data.</text>
</comment>
<dbReference type="PANTHER" id="PTHR42794">
    <property type="entry name" value="HEMIN IMPORT ATP-BINDING PROTEIN HMUV"/>
    <property type="match status" value="1"/>
</dbReference>
<keyword evidence="2" id="KW-0813">Transport</keyword>
<proteinExistence type="inferred from homology"/>
<evidence type="ECO:0000256" key="3">
    <source>
        <dbReference type="ARBA" id="ARBA00022741"/>
    </source>
</evidence>
<dbReference type="SMART" id="SM00382">
    <property type="entry name" value="AAA"/>
    <property type="match status" value="1"/>
</dbReference>
<keyword evidence="9" id="KW-1185">Reference proteome</keyword>
<dbReference type="GO" id="GO:0005524">
    <property type="term" value="F:ATP binding"/>
    <property type="evidence" value="ECO:0007669"/>
    <property type="project" value="UniProtKB-KW"/>
</dbReference>
<sequence>MTTPVGRALAIENLSAGYGGRPVLDRLSIAGIEPRSVVAIVGPNGAGKSTLLRVLAGLMSAQGRARLGEDDLLDALPEIRAARIGFMPQRLPAGIGLSVIEGVVGALRVGPFAGTTRQVHLRAASVLERLGITHLALETLDRLSGGQRQMASLAQALAGGPALLLLDEPTSALDLRHQLHVMDTIRSLADEGRIVIVVLHDLQLAAQWADRIVVLRDGRLHTDAPPEIAITPTMLAEVYGVEARIERCSRGRLQIMPDALAGHRPRLETRSGKPG</sequence>
<organism evidence="8 9">
    <name type="scientific">Enterovirga rhinocerotis</name>
    <dbReference type="NCBI Taxonomy" id="1339210"/>
    <lineage>
        <taxon>Bacteria</taxon>
        <taxon>Pseudomonadati</taxon>
        <taxon>Pseudomonadota</taxon>
        <taxon>Alphaproteobacteria</taxon>
        <taxon>Hyphomicrobiales</taxon>
        <taxon>Methylobacteriaceae</taxon>
        <taxon>Enterovirga</taxon>
    </lineage>
</organism>
<dbReference type="SUPFAM" id="SSF52540">
    <property type="entry name" value="P-loop containing nucleoside triphosphate hydrolases"/>
    <property type="match status" value="1"/>
</dbReference>
<evidence type="ECO:0000256" key="5">
    <source>
        <dbReference type="ARBA" id="ARBA00022967"/>
    </source>
</evidence>
<evidence type="ECO:0000313" key="8">
    <source>
        <dbReference type="EMBL" id="TDR94129.1"/>
    </source>
</evidence>
<dbReference type="InterPro" id="IPR003439">
    <property type="entry name" value="ABC_transporter-like_ATP-bd"/>
</dbReference>
<dbReference type="Pfam" id="PF00005">
    <property type="entry name" value="ABC_tran"/>
    <property type="match status" value="1"/>
</dbReference>
<evidence type="ECO:0000256" key="2">
    <source>
        <dbReference type="ARBA" id="ARBA00022448"/>
    </source>
</evidence>
<dbReference type="Gene3D" id="3.40.50.300">
    <property type="entry name" value="P-loop containing nucleotide triphosphate hydrolases"/>
    <property type="match status" value="1"/>
</dbReference>
<dbReference type="OrthoDB" id="9810077at2"/>
<dbReference type="InterPro" id="IPR017871">
    <property type="entry name" value="ABC_transporter-like_CS"/>
</dbReference>
<keyword evidence="3" id="KW-0547">Nucleotide-binding</keyword>
<dbReference type="Proteomes" id="UP000295122">
    <property type="component" value="Unassembled WGS sequence"/>
</dbReference>